<protein>
    <submittedName>
        <fullName evidence="2">KinB signaling pathway activation protein</fullName>
    </submittedName>
</protein>
<dbReference type="EMBL" id="JAFBDZ010000014">
    <property type="protein sequence ID" value="MBM7588400.1"/>
    <property type="molecule type" value="Genomic_DNA"/>
</dbReference>
<keyword evidence="1" id="KW-0472">Membrane</keyword>
<evidence type="ECO:0000256" key="1">
    <source>
        <dbReference type="SAM" id="Phobius"/>
    </source>
</evidence>
<evidence type="ECO:0000313" key="3">
    <source>
        <dbReference type="Proteomes" id="UP001646157"/>
    </source>
</evidence>
<evidence type="ECO:0000313" key="2">
    <source>
        <dbReference type="EMBL" id="MBM7588400.1"/>
    </source>
</evidence>
<feature type="transmembrane region" description="Helical" evidence="1">
    <location>
        <begin position="84"/>
        <end position="103"/>
    </location>
</feature>
<feature type="transmembrane region" description="Helical" evidence="1">
    <location>
        <begin position="147"/>
        <end position="165"/>
    </location>
</feature>
<dbReference type="InterPro" id="IPR024164">
    <property type="entry name" value="KinB-signalling_activ"/>
</dbReference>
<feature type="transmembrane region" description="Helical" evidence="1">
    <location>
        <begin position="171"/>
        <end position="190"/>
    </location>
</feature>
<dbReference type="Pfam" id="PF14089">
    <property type="entry name" value="KbaA"/>
    <property type="match status" value="1"/>
</dbReference>
<reference evidence="2 3" key="1">
    <citation type="submission" date="2021-01" db="EMBL/GenBank/DDBJ databases">
        <title>Genomic Encyclopedia of Type Strains, Phase IV (KMG-IV): sequencing the most valuable type-strain genomes for metagenomic binning, comparative biology and taxonomic classification.</title>
        <authorList>
            <person name="Goeker M."/>
        </authorList>
    </citation>
    <scope>NUCLEOTIDE SEQUENCE [LARGE SCALE GENOMIC DNA]</scope>
    <source>
        <strain evidence="2 3">DSM 24834</strain>
    </source>
</reference>
<feature type="transmembrane region" description="Helical" evidence="1">
    <location>
        <begin position="7"/>
        <end position="28"/>
    </location>
</feature>
<dbReference type="SMART" id="SM01251">
    <property type="entry name" value="KbaA"/>
    <property type="match status" value="1"/>
</dbReference>
<keyword evidence="3" id="KW-1185">Reference proteome</keyword>
<keyword evidence="1" id="KW-1133">Transmembrane helix</keyword>
<comment type="caution">
    <text evidence="2">The sequence shown here is derived from an EMBL/GenBank/DDBJ whole genome shotgun (WGS) entry which is preliminary data.</text>
</comment>
<keyword evidence="1" id="KW-0812">Transmembrane</keyword>
<feature type="transmembrane region" description="Helical" evidence="1">
    <location>
        <begin position="48"/>
        <end position="72"/>
    </location>
</feature>
<sequence length="209" mass="24127">MTIRNWIRLFFSTLFLGGFVTAILGIIVRWNEFAPLFSNMEIGRIISTFVWFIFVGFTFSVISQMGFFAYLTVHQFGLRMFRSLWNPVQLLVIAIVLFDLIYFRFKAFAGEEESLLPYIILAIFIFVVGIVVAFFKNKQAKQNTFVSALFFMVVVTVLEWLPVLQVNASKWLYLMLFALLACNAYQLLMLPKYNARSVKDKGNGKTSVN</sequence>
<proteinExistence type="predicted"/>
<dbReference type="PIRSF" id="PIRSF029886">
    <property type="entry name" value="KBAA"/>
    <property type="match status" value="1"/>
</dbReference>
<accession>A0ABS2NKP7</accession>
<dbReference type="Proteomes" id="UP001646157">
    <property type="component" value="Unassembled WGS sequence"/>
</dbReference>
<gene>
    <name evidence="2" type="ORF">JOC86_005017</name>
</gene>
<organism evidence="2 3">
    <name type="scientific">Rossellomorea pakistanensis</name>
    <dbReference type="NCBI Taxonomy" id="992288"/>
    <lineage>
        <taxon>Bacteria</taxon>
        <taxon>Bacillati</taxon>
        <taxon>Bacillota</taxon>
        <taxon>Bacilli</taxon>
        <taxon>Bacillales</taxon>
        <taxon>Bacillaceae</taxon>
        <taxon>Rossellomorea</taxon>
    </lineage>
</organism>
<name>A0ABS2NKP7_9BACI</name>
<feature type="transmembrane region" description="Helical" evidence="1">
    <location>
        <begin position="115"/>
        <end position="135"/>
    </location>
</feature>